<gene>
    <name evidence="1" type="ORF">EGO53_12905</name>
</gene>
<dbReference type="RefSeq" id="WP_142815445.1">
    <property type="nucleotide sequence ID" value="NZ_CP033893.1"/>
</dbReference>
<dbReference type="Proteomes" id="UP000317572">
    <property type="component" value="Chromosome"/>
</dbReference>
<proteinExistence type="predicted"/>
<evidence type="ECO:0000313" key="1">
    <source>
        <dbReference type="EMBL" id="QDL32635.1"/>
    </source>
</evidence>
<name>A0A515CWU6_SERLI</name>
<evidence type="ECO:0000313" key="2">
    <source>
        <dbReference type="Proteomes" id="UP000317572"/>
    </source>
</evidence>
<dbReference type="InterPro" id="IPR009678">
    <property type="entry name" value="Phage_tail_completion_R"/>
</dbReference>
<sequence>MNKPESLRKALSDGIEYLGKNPDKLHIFVDEGAVVSSLAPTISFEYQYTLNLVITDFSADQNLLNAVILYWLRRNQPDIMANPDSRDKGFTFEVDILNNTTCDISINLKLTERVIVKEANGQMVVEAVPEPEPPYADQWAPDE</sequence>
<dbReference type="EMBL" id="CP033893">
    <property type="protein sequence ID" value="QDL32635.1"/>
    <property type="molecule type" value="Genomic_DNA"/>
</dbReference>
<accession>A0A515CWU6</accession>
<reference evidence="1 2" key="1">
    <citation type="submission" date="2018-11" db="EMBL/GenBank/DDBJ databases">
        <title>The first complete genome of Serratia liquefaciens isolated from metalophyte plant revel distinctness adaptive mechanisms in an extreme habitat.</title>
        <authorList>
            <person name="Caneschi W.L."/>
            <person name="Sanchez A.B."/>
            <person name="Felestrino E.B."/>
            <person name="Assis R.A.B."/>
            <person name="Lemes C.G.C."/>
            <person name="Cordeiro I.F."/>
            <person name="Fonseca N.P."/>
            <person name="Villa M."/>
            <person name="Vieira I.T."/>
            <person name="Moraes L.A."/>
            <person name="Kamino L.H.Y."/>
            <person name="do Carmo F."/>
            <person name="Garcia C.M."/>
            <person name="Almeida N.F."/>
            <person name="Silva R.S."/>
            <person name="Ferro J.A."/>
            <person name="Ferro M.I.T."/>
            <person name="Varani A.M."/>
            <person name="Ferreira R.M."/>
            <person name="dos Santos V.L."/>
            <person name="Silva U.C."/>
            <person name="Setubal J.C."/>
            <person name="Moreira L.M."/>
        </authorList>
    </citation>
    <scope>NUCLEOTIDE SEQUENCE [LARGE SCALE GENOMIC DNA]</scope>
    <source>
        <strain evidence="1 2">FG3</strain>
    </source>
</reference>
<organism evidence="1 2">
    <name type="scientific">Serratia liquefaciens</name>
    <dbReference type="NCBI Taxonomy" id="614"/>
    <lineage>
        <taxon>Bacteria</taxon>
        <taxon>Pseudomonadati</taxon>
        <taxon>Pseudomonadota</taxon>
        <taxon>Gammaproteobacteria</taxon>
        <taxon>Enterobacterales</taxon>
        <taxon>Yersiniaceae</taxon>
        <taxon>Serratia</taxon>
    </lineage>
</organism>
<dbReference type="AlphaFoldDB" id="A0A515CWU6"/>
<dbReference type="STRING" id="614.XJ20_14085"/>
<protein>
    <submittedName>
        <fullName evidence="1">Phage tail protein</fullName>
    </submittedName>
</protein>
<dbReference type="Pfam" id="PF06891">
    <property type="entry name" value="P2_Phage_GpR"/>
    <property type="match status" value="1"/>
</dbReference>